<keyword evidence="3" id="KW-0812">Transmembrane</keyword>
<keyword evidence="3" id="KW-1133">Transmembrane helix</keyword>
<dbReference type="InterPro" id="IPR039672">
    <property type="entry name" value="MFS_2"/>
</dbReference>
<dbReference type="OrthoDB" id="181905at2"/>
<dbReference type="eggNOG" id="COG2211">
    <property type="taxonomic scope" value="Bacteria"/>
</dbReference>
<accession>A7HRV8</accession>
<dbReference type="Pfam" id="PF13347">
    <property type="entry name" value="MFS_2"/>
    <property type="match status" value="1"/>
</dbReference>
<comment type="similarity">
    <text evidence="1">Belongs to the sodium:galactoside symporter (TC 2.A.2) family.</text>
</comment>
<feature type="region of interest" description="Disordered" evidence="2">
    <location>
        <begin position="1"/>
        <end position="31"/>
    </location>
</feature>
<protein>
    <submittedName>
        <fullName evidence="4">Major facilitator superfamily MFS_1</fullName>
    </submittedName>
</protein>
<feature type="transmembrane region" description="Helical" evidence="3">
    <location>
        <begin position="455"/>
        <end position="480"/>
    </location>
</feature>
<evidence type="ECO:0000313" key="4">
    <source>
        <dbReference type="EMBL" id="ABS62641.1"/>
    </source>
</evidence>
<keyword evidence="3" id="KW-0472">Membrane</keyword>
<sequence>MQLSGTGEELPRGLIESGPETSFAAHSRRPSRLPIGRKSSYGAGQLVELIIESTLNIFVLFYATAVCGLPGGLAGLAIGAGVVIDAVVNPVIGSLSDGWRSRFGRRVPFMVVSLAPILLTFNLIFALPSGLSQTELFLWLMLLSVSLRIALSVFTVPYLALGAELTDDYDERSSVAAWRWGIGIMGTVAVIVLGYGVFFAGPGGVSNRAAYLPLTLTLSAILLAGALVSIRQALAARELEHEVVASTQAIHLRLFGEMSEVFRHRTFRILFAAALLFNIEAGMYQALGLHVITFFWQLNPTQIQGIGMASVLGLVLGAPIAGLILKRIEKRTMLMSSMIGMVACHALPAPFKMLGLLPLTGGALLGVLAVVAFLAGVAMALSIIGFVSIIPDAADEHEYEFGTRREGLYFAGWSFATKTATGIGVLIAGVVLQVVDFPRDISEHDAAAAVSEETVTWLAVAHGPGAALLSLGGIALVLLYRINKRRHAGIVAELAARKSV</sequence>
<reference evidence="4 5" key="1">
    <citation type="journal article" date="2011" name="Stand. Genomic Sci.">
        <title>Complete genome sequence of Parvibaculum lavamentivorans type strain (DS-1(T)).</title>
        <authorList>
            <person name="Schleheck D."/>
            <person name="Weiss M."/>
            <person name="Pitluck S."/>
            <person name="Bruce D."/>
            <person name="Land M.L."/>
            <person name="Han S."/>
            <person name="Saunders E."/>
            <person name="Tapia R."/>
            <person name="Detter C."/>
            <person name="Brettin T."/>
            <person name="Han J."/>
            <person name="Woyke T."/>
            <person name="Goodwin L."/>
            <person name="Pennacchio L."/>
            <person name="Nolan M."/>
            <person name="Cook A.M."/>
            <person name="Kjelleberg S."/>
            <person name="Thomas T."/>
        </authorList>
    </citation>
    <scope>NUCLEOTIDE SEQUENCE [LARGE SCALE GENOMIC DNA]</scope>
    <source>
        <strain evidence="5">DS-1 / DSM 13023 / NCIMB 13966</strain>
    </source>
</reference>
<name>A7HRV8_PARL1</name>
<dbReference type="Proteomes" id="UP000006377">
    <property type="component" value="Chromosome"/>
</dbReference>
<dbReference type="Gene3D" id="1.20.1250.20">
    <property type="entry name" value="MFS general substrate transporter like domains"/>
    <property type="match status" value="2"/>
</dbReference>
<feature type="transmembrane region" description="Helical" evidence="3">
    <location>
        <begin position="332"/>
        <end position="351"/>
    </location>
</feature>
<dbReference type="KEGG" id="pla:Plav_1019"/>
<dbReference type="RefSeq" id="WP_012109897.1">
    <property type="nucleotide sequence ID" value="NC_009719.1"/>
</dbReference>
<dbReference type="PANTHER" id="PTHR11328:SF24">
    <property type="entry name" value="MAJOR FACILITATOR SUPERFAMILY (MFS) PROFILE DOMAIN-CONTAINING PROTEIN"/>
    <property type="match status" value="1"/>
</dbReference>
<dbReference type="SUPFAM" id="SSF103473">
    <property type="entry name" value="MFS general substrate transporter"/>
    <property type="match status" value="1"/>
</dbReference>
<evidence type="ECO:0000256" key="2">
    <source>
        <dbReference type="SAM" id="MobiDB-lite"/>
    </source>
</evidence>
<organism evidence="4 5">
    <name type="scientific">Parvibaculum lavamentivorans (strain DS-1 / DSM 13023 / NCIMB 13966)</name>
    <dbReference type="NCBI Taxonomy" id="402881"/>
    <lineage>
        <taxon>Bacteria</taxon>
        <taxon>Pseudomonadati</taxon>
        <taxon>Pseudomonadota</taxon>
        <taxon>Alphaproteobacteria</taxon>
        <taxon>Hyphomicrobiales</taxon>
        <taxon>Parvibaculaceae</taxon>
        <taxon>Parvibaculum</taxon>
    </lineage>
</organism>
<dbReference type="STRING" id="402881.Plav_1019"/>
<dbReference type="EMBL" id="CP000774">
    <property type="protein sequence ID" value="ABS62641.1"/>
    <property type="molecule type" value="Genomic_DNA"/>
</dbReference>
<feature type="transmembrane region" description="Helical" evidence="3">
    <location>
        <begin position="107"/>
        <end position="125"/>
    </location>
</feature>
<evidence type="ECO:0000256" key="1">
    <source>
        <dbReference type="ARBA" id="ARBA00009617"/>
    </source>
</evidence>
<dbReference type="AlphaFoldDB" id="A7HRV8"/>
<dbReference type="InterPro" id="IPR036259">
    <property type="entry name" value="MFS_trans_sf"/>
</dbReference>
<dbReference type="GO" id="GO:0008643">
    <property type="term" value="P:carbohydrate transport"/>
    <property type="evidence" value="ECO:0007669"/>
    <property type="project" value="InterPro"/>
</dbReference>
<proteinExistence type="inferred from homology"/>
<dbReference type="GO" id="GO:0015293">
    <property type="term" value="F:symporter activity"/>
    <property type="evidence" value="ECO:0007669"/>
    <property type="project" value="InterPro"/>
</dbReference>
<evidence type="ECO:0000313" key="5">
    <source>
        <dbReference type="Proteomes" id="UP000006377"/>
    </source>
</evidence>
<gene>
    <name evidence="4" type="ordered locus">Plav_1019</name>
</gene>
<dbReference type="HOGENOM" id="CLU_027408_6_0_5"/>
<keyword evidence="5" id="KW-1185">Reference proteome</keyword>
<feature type="transmembrane region" description="Helical" evidence="3">
    <location>
        <begin position="408"/>
        <end position="435"/>
    </location>
</feature>
<feature type="transmembrane region" description="Helical" evidence="3">
    <location>
        <begin position="302"/>
        <end position="325"/>
    </location>
</feature>
<feature type="transmembrane region" description="Helical" evidence="3">
    <location>
        <begin position="363"/>
        <end position="387"/>
    </location>
</feature>
<feature type="transmembrane region" description="Helical" evidence="3">
    <location>
        <begin position="180"/>
        <end position="198"/>
    </location>
</feature>
<dbReference type="PANTHER" id="PTHR11328">
    <property type="entry name" value="MAJOR FACILITATOR SUPERFAMILY DOMAIN-CONTAINING PROTEIN"/>
    <property type="match status" value="1"/>
</dbReference>
<feature type="transmembrane region" description="Helical" evidence="3">
    <location>
        <begin position="137"/>
        <end position="160"/>
    </location>
</feature>
<dbReference type="GO" id="GO:0005886">
    <property type="term" value="C:plasma membrane"/>
    <property type="evidence" value="ECO:0007669"/>
    <property type="project" value="TreeGrafter"/>
</dbReference>
<evidence type="ECO:0000256" key="3">
    <source>
        <dbReference type="SAM" id="Phobius"/>
    </source>
</evidence>
<feature type="transmembrane region" description="Helical" evidence="3">
    <location>
        <begin position="210"/>
        <end position="230"/>
    </location>
</feature>
<feature type="transmembrane region" description="Helical" evidence="3">
    <location>
        <begin position="269"/>
        <end position="296"/>
    </location>
</feature>